<name>C4V5A0_9FIRM</name>
<comment type="caution">
    <text evidence="2">The sequence shown here is derived from an EMBL/GenBank/DDBJ whole genome shotgun (WGS) entry which is preliminary data.</text>
</comment>
<dbReference type="EMBL" id="ACLA01000023">
    <property type="protein sequence ID" value="EEQ47979.1"/>
    <property type="molecule type" value="Genomic_DNA"/>
</dbReference>
<dbReference type="GeneID" id="32477106"/>
<organism evidence="2 3">
    <name type="scientific">Selenomonas flueggei ATCC 43531</name>
    <dbReference type="NCBI Taxonomy" id="638302"/>
    <lineage>
        <taxon>Bacteria</taxon>
        <taxon>Bacillati</taxon>
        <taxon>Bacillota</taxon>
        <taxon>Negativicutes</taxon>
        <taxon>Selenomonadales</taxon>
        <taxon>Selenomonadaceae</taxon>
        <taxon>Selenomonas</taxon>
    </lineage>
</organism>
<gene>
    <name evidence="2" type="ORF">HMPREF0908_1694</name>
</gene>
<protein>
    <submittedName>
        <fullName evidence="2">Uncharacterized protein</fullName>
    </submittedName>
</protein>
<dbReference type="AlphaFoldDB" id="C4V5A0"/>
<reference evidence="2 3" key="1">
    <citation type="submission" date="2009-04" db="EMBL/GenBank/DDBJ databases">
        <authorList>
            <person name="Qin X."/>
            <person name="Bachman B."/>
            <person name="Battles P."/>
            <person name="Bell A."/>
            <person name="Bess C."/>
            <person name="Bickham C."/>
            <person name="Chaboub L."/>
            <person name="Chen D."/>
            <person name="Coyle M."/>
            <person name="Deiros D.R."/>
            <person name="Dinh H."/>
            <person name="Forbes L."/>
            <person name="Fowler G."/>
            <person name="Francisco L."/>
            <person name="Fu Q."/>
            <person name="Gubbala S."/>
            <person name="Hale W."/>
            <person name="Han Y."/>
            <person name="Hemphill L."/>
            <person name="Highlander S.K."/>
            <person name="Hirani K."/>
            <person name="Hogues M."/>
            <person name="Jackson L."/>
            <person name="Jakkamsetti A."/>
            <person name="Javaid M."/>
            <person name="Jiang H."/>
            <person name="Korchina V."/>
            <person name="Kovar C."/>
            <person name="Lara F."/>
            <person name="Lee S."/>
            <person name="Mata R."/>
            <person name="Mathew T."/>
            <person name="Moen C."/>
            <person name="Morales K."/>
            <person name="Munidasa M."/>
            <person name="Nazareth L."/>
            <person name="Ngo R."/>
            <person name="Nguyen L."/>
            <person name="Okwuonu G."/>
            <person name="Ongeri F."/>
            <person name="Patil S."/>
            <person name="Petrosino J."/>
            <person name="Pham C."/>
            <person name="Pham P."/>
            <person name="Pu L.-L."/>
            <person name="Puazo M."/>
            <person name="Raj R."/>
            <person name="Reid J."/>
            <person name="Rouhana J."/>
            <person name="Saada N."/>
            <person name="Shang Y."/>
            <person name="Simmons D."/>
            <person name="Thornton R."/>
            <person name="Warren J."/>
            <person name="Weissenberger G."/>
            <person name="Zhang J."/>
            <person name="Zhang L."/>
            <person name="Zhou C."/>
            <person name="Zhu D."/>
            <person name="Muzny D."/>
            <person name="Worley K."/>
            <person name="Gibbs R."/>
        </authorList>
    </citation>
    <scope>NUCLEOTIDE SEQUENCE [LARGE SCALE GENOMIC DNA]</scope>
    <source>
        <strain evidence="2 3">ATCC 43531</strain>
    </source>
</reference>
<dbReference type="HOGENOM" id="CLU_2169335_0_0_9"/>
<feature type="chain" id="PRO_5039044047" evidence="1">
    <location>
        <begin position="26"/>
        <end position="110"/>
    </location>
</feature>
<evidence type="ECO:0000313" key="3">
    <source>
        <dbReference type="Proteomes" id="UP000005309"/>
    </source>
</evidence>
<evidence type="ECO:0000313" key="2">
    <source>
        <dbReference type="EMBL" id="EEQ47979.1"/>
    </source>
</evidence>
<proteinExistence type="predicted"/>
<sequence length="110" mass="11974">MKKVLSIIMLATVVFLLGGTAPSTASVADAAAVYAYSGKGICVYVDTSSITHTKGGFAVYVNETNSKTYTLMQVYKDKWDWKFTSSVCGNGFIYQVVPTKAVFDICQNYL</sequence>
<evidence type="ECO:0000256" key="1">
    <source>
        <dbReference type="SAM" id="SignalP"/>
    </source>
</evidence>
<dbReference type="RefSeq" id="WP_006690428.1">
    <property type="nucleotide sequence ID" value="NZ_GG694006.1"/>
</dbReference>
<dbReference type="Proteomes" id="UP000005309">
    <property type="component" value="Unassembled WGS sequence"/>
</dbReference>
<accession>C4V5A0</accession>
<feature type="signal peptide" evidence="1">
    <location>
        <begin position="1"/>
        <end position="25"/>
    </location>
</feature>
<keyword evidence="3" id="KW-1185">Reference proteome</keyword>
<dbReference type="STRING" id="638302.HMPREF0908_1694"/>
<keyword evidence="1" id="KW-0732">Signal</keyword>